<dbReference type="Pfam" id="PF04203">
    <property type="entry name" value="Sortase"/>
    <property type="match status" value="1"/>
</dbReference>
<evidence type="ECO:0000256" key="1">
    <source>
        <dbReference type="ARBA" id="ARBA00022801"/>
    </source>
</evidence>
<keyword evidence="1" id="KW-0378">Hydrolase</keyword>
<evidence type="ECO:0000256" key="3">
    <source>
        <dbReference type="SAM" id="SignalP"/>
    </source>
</evidence>
<dbReference type="InterPro" id="IPR023365">
    <property type="entry name" value="Sortase_dom-sf"/>
</dbReference>
<accession>A0ABV0AIV2</accession>
<dbReference type="Proteomes" id="UP001447516">
    <property type="component" value="Unassembled WGS sequence"/>
</dbReference>
<keyword evidence="5" id="KW-1185">Reference proteome</keyword>
<feature type="chain" id="PRO_5046238517" evidence="3">
    <location>
        <begin position="21"/>
        <end position="223"/>
    </location>
</feature>
<dbReference type="NCBIfam" id="NF033748">
    <property type="entry name" value="class_F_sortase"/>
    <property type="match status" value="1"/>
</dbReference>
<dbReference type="Gene3D" id="2.40.260.10">
    <property type="entry name" value="Sortase"/>
    <property type="match status" value="1"/>
</dbReference>
<comment type="caution">
    <text evidence="4">The sequence shown here is derived from an EMBL/GenBank/DDBJ whole genome shotgun (WGS) entry which is preliminary data.</text>
</comment>
<sequence length="223" mass="23493">MGRVAVAILLSLSAAAVAVAVTVAAGRSGEGQAAPPAPPVSVSTPRAQPKPTARALPSSPPVMLEIPKIGVRTTLMTLGKNPDGTLEVPPLDRVDEAGWYRLGPSPGTPGPAVIAGHVDSKEGPGVFFRLGDLRPGDTVRISRKDRTQVVFEVDSLERVPKDRFPTRKVYGMVEFPGLRLITCGGNFDTASGHYRDNVIVYAHLVAGHRPEDGAPSRRPTAKG</sequence>
<evidence type="ECO:0000313" key="4">
    <source>
        <dbReference type="EMBL" id="MEN3535139.1"/>
    </source>
</evidence>
<gene>
    <name evidence="4" type="ORF">AAH991_08515</name>
</gene>
<dbReference type="RefSeq" id="WP_346225202.1">
    <property type="nucleotide sequence ID" value="NZ_JBDJAW010000005.1"/>
</dbReference>
<protein>
    <submittedName>
        <fullName evidence="4">Class F sortase</fullName>
    </submittedName>
</protein>
<dbReference type="SUPFAM" id="SSF63817">
    <property type="entry name" value="Sortase"/>
    <property type="match status" value="1"/>
</dbReference>
<evidence type="ECO:0000256" key="2">
    <source>
        <dbReference type="SAM" id="MobiDB-lite"/>
    </source>
</evidence>
<name>A0ABV0AIV2_9ACTN</name>
<feature type="signal peptide" evidence="3">
    <location>
        <begin position="1"/>
        <end position="20"/>
    </location>
</feature>
<dbReference type="CDD" id="cd05829">
    <property type="entry name" value="Sortase_F"/>
    <property type="match status" value="1"/>
</dbReference>
<organism evidence="4 5">
    <name type="scientific">Microbispora maris</name>
    <dbReference type="NCBI Taxonomy" id="3144104"/>
    <lineage>
        <taxon>Bacteria</taxon>
        <taxon>Bacillati</taxon>
        <taxon>Actinomycetota</taxon>
        <taxon>Actinomycetes</taxon>
        <taxon>Streptosporangiales</taxon>
        <taxon>Streptosporangiaceae</taxon>
        <taxon>Microbispora</taxon>
    </lineage>
</organism>
<dbReference type="EMBL" id="JBDJAW010000005">
    <property type="protein sequence ID" value="MEN3535139.1"/>
    <property type="molecule type" value="Genomic_DNA"/>
</dbReference>
<dbReference type="InterPro" id="IPR005754">
    <property type="entry name" value="Sortase"/>
</dbReference>
<feature type="region of interest" description="Disordered" evidence="2">
    <location>
        <begin position="29"/>
        <end position="60"/>
    </location>
</feature>
<dbReference type="InterPro" id="IPR042001">
    <property type="entry name" value="Sortase_F"/>
</dbReference>
<evidence type="ECO:0000313" key="5">
    <source>
        <dbReference type="Proteomes" id="UP001447516"/>
    </source>
</evidence>
<proteinExistence type="predicted"/>
<reference evidence="4 5" key="1">
    <citation type="submission" date="2024-05" db="EMBL/GenBank/DDBJ databases">
        <title>Microbispora sp.ZYX-F-249.</title>
        <authorList>
            <person name="Xie H."/>
        </authorList>
    </citation>
    <scope>NUCLEOTIDE SEQUENCE [LARGE SCALE GENOMIC DNA]</scope>
    <source>
        <strain evidence="4 5">ZYX-F-249</strain>
    </source>
</reference>
<keyword evidence="3" id="KW-0732">Signal</keyword>